<feature type="region of interest" description="Disordered" evidence="4">
    <location>
        <begin position="186"/>
        <end position="208"/>
    </location>
</feature>
<accession>A0AAP0G7G3</accession>
<organism evidence="6 7">
    <name type="scientific">Platanthera zijinensis</name>
    <dbReference type="NCBI Taxonomy" id="2320716"/>
    <lineage>
        <taxon>Eukaryota</taxon>
        <taxon>Viridiplantae</taxon>
        <taxon>Streptophyta</taxon>
        <taxon>Embryophyta</taxon>
        <taxon>Tracheophyta</taxon>
        <taxon>Spermatophyta</taxon>
        <taxon>Magnoliopsida</taxon>
        <taxon>Liliopsida</taxon>
        <taxon>Asparagales</taxon>
        <taxon>Orchidaceae</taxon>
        <taxon>Orchidoideae</taxon>
        <taxon>Orchideae</taxon>
        <taxon>Orchidinae</taxon>
        <taxon>Platanthera</taxon>
    </lineage>
</organism>
<dbReference type="PANTHER" id="PTHR32295:SF45">
    <property type="entry name" value="PROTEIN IQ-DOMAIN 19"/>
    <property type="match status" value="1"/>
</dbReference>
<comment type="caution">
    <text evidence="6">The sequence shown here is derived from an EMBL/GenBank/DDBJ whole genome shotgun (WGS) entry which is preliminary data.</text>
</comment>
<comment type="similarity">
    <text evidence="2">Belongs to the IQD family.</text>
</comment>
<dbReference type="Pfam" id="PF00612">
    <property type="entry name" value="IQ"/>
    <property type="match status" value="2"/>
</dbReference>
<reference evidence="6 7" key="1">
    <citation type="journal article" date="2022" name="Nat. Plants">
        <title>Genomes of leafy and leafless Platanthera orchids illuminate the evolution of mycoheterotrophy.</title>
        <authorList>
            <person name="Li M.H."/>
            <person name="Liu K.W."/>
            <person name="Li Z."/>
            <person name="Lu H.C."/>
            <person name="Ye Q.L."/>
            <person name="Zhang D."/>
            <person name="Wang J.Y."/>
            <person name="Li Y.F."/>
            <person name="Zhong Z.M."/>
            <person name="Liu X."/>
            <person name="Yu X."/>
            <person name="Liu D.K."/>
            <person name="Tu X.D."/>
            <person name="Liu B."/>
            <person name="Hao Y."/>
            <person name="Liao X.Y."/>
            <person name="Jiang Y.T."/>
            <person name="Sun W.H."/>
            <person name="Chen J."/>
            <person name="Chen Y.Q."/>
            <person name="Ai Y."/>
            <person name="Zhai J.W."/>
            <person name="Wu S.S."/>
            <person name="Zhou Z."/>
            <person name="Hsiao Y.Y."/>
            <person name="Wu W.L."/>
            <person name="Chen Y.Y."/>
            <person name="Lin Y.F."/>
            <person name="Hsu J.L."/>
            <person name="Li C.Y."/>
            <person name="Wang Z.W."/>
            <person name="Zhao X."/>
            <person name="Zhong W.Y."/>
            <person name="Ma X.K."/>
            <person name="Ma L."/>
            <person name="Huang J."/>
            <person name="Chen G.Z."/>
            <person name="Huang M.Z."/>
            <person name="Huang L."/>
            <person name="Peng D.H."/>
            <person name="Luo Y.B."/>
            <person name="Zou S.Q."/>
            <person name="Chen S.P."/>
            <person name="Lan S."/>
            <person name="Tsai W.C."/>
            <person name="Van de Peer Y."/>
            <person name="Liu Z.J."/>
        </authorList>
    </citation>
    <scope>NUCLEOTIDE SEQUENCE [LARGE SCALE GENOMIC DNA]</scope>
    <source>
        <strain evidence="6">Lor287</strain>
    </source>
</reference>
<evidence type="ECO:0000256" key="4">
    <source>
        <dbReference type="SAM" id="MobiDB-lite"/>
    </source>
</evidence>
<dbReference type="Pfam" id="PF13178">
    <property type="entry name" value="DUF4005"/>
    <property type="match status" value="1"/>
</dbReference>
<comment type="subunit">
    <text evidence="3">Binds to multiple calmodulin (CaM) in the presence of Ca(2+) and CaM-like proteins.</text>
</comment>
<evidence type="ECO:0000313" key="7">
    <source>
        <dbReference type="Proteomes" id="UP001418222"/>
    </source>
</evidence>
<dbReference type="PROSITE" id="PS50096">
    <property type="entry name" value="IQ"/>
    <property type="match status" value="2"/>
</dbReference>
<keyword evidence="7" id="KW-1185">Reference proteome</keyword>
<sequence>MVKAGKWLRSFLAGKKEKNQNKDCTETSIWLPLPPPPPTTPKDNKITRFNQFSPSLPAKHSGFFESEQRRHSIAVPPARVHAAGRKIRFIPIEDIAAIKIQSSFRSCLARKALRALKGVVKLQAVVRGLLARKQAAAAIGSMNPGSSIEQNGVGVLQRDQLIERFRQEMAWRESFKREEMVDFSSQELHKSKKTDLHPTQSKSFSSPSELEVFSRSSLVASNQLPSTALPRKPLRTMRSSKEFVIPRESSTATCPNYMANTESWRAKARSQTAPRQRPDQSSRQRANEACMHDDRPA</sequence>
<keyword evidence="1" id="KW-0112">Calmodulin-binding</keyword>
<dbReference type="EMBL" id="JBBWWQ010000007">
    <property type="protein sequence ID" value="KAK8942662.1"/>
    <property type="molecule type" value="Genomic_DNA"/>
</dbReference>
<proteinExistence type="inferred from homology"/>
<dbReference type="InterPro" id="IPR025064">
    <property type="entry name" value="DUF4005"/>
</dbReference>
<evidence type="ECO:0000256" key="2">
    <source>
        <dbReference type="ARBA" id="ARBA00024341"/>
    </source>
</evidence>
<dbReference type="SMART" id="SM00015">
    <property type="entry name" value="IQ"/>
    <property type="match status" value="2"/>
</dbReference>
<dbReference type="InterPro" id="IPR000048">
    <property type="entry name" value="IQ_motif_EF-hand-BS"/>
</dbReference>
<feature type="domain" description="DUF4005" evidence="5">
    <location>
        <begin position="238"/>
        <end position="287"/>
    </location>
</feature>
<dbReference type="PANTHER" id="PTHR32295">
    <property type="entry name" value="IQ-DOMAIN 5-RELATED"/>
    <property type="match status" value="1"/>
</dbReference>
<protein>
    <submittedName>
        <fullName evidence="6">Protein IQ-DOMAIN 31</fullName>
    </submittedName>
</protein>
<evidence type="ECO:0000313" key="6">
    <source>
        <dbReference type="EMBL" id="KAK8942662.1"/>
    </source>
</evidence>
<dbReference type="AlphaFoldDB" id="A0AAP0G7G3"/>
<dbReference type="Proteomes" id="UP001418222">
    <property type="component" value="Unassembled WGS sequence"/>
</dbReference>
<evidence type="ECO:0000256" key="3">
    <source>
        <dbReference type="ARBA" id="ARBA00024378"/>
    </source>
</evidence>
<gene>
    <name evidence="6" type="primary">IQD31</name>
    <name evidence="6" type="ORF">KSP39_PZI009015</name>
</gene>
<dbReference type="Gene3D" id="1.20.5.190">
    <property type="match status" value="1"/>
</dbReference>
<feature type="compositionally biased region" description="Polar residues" evidence="4">
    <location>
        <begin position="254"/>
        <end position="273"/>
    </location>
</feature>
<evidence type="ECO:0000259" key="5">
    <source>
        <dbReference type="Pfam" id="PF13178"/>
    </source>
</evidence>
<name>A0AAP0G7G3_9ASPA</name>
<feature type="compositionally biased region" description="Basic and acidic residues" evidence="4">
    <location>
        <begin position="276"/>
        <end position="297"/>
    </location>
</feature>
<feature type="compositionally biased region" description="Polar residues" evidence="4">
    <location>
        <begin position="197"/>
        <end position="208"/>
    </location>
</feature>
<feature type="region of interest" description="Disordered" evidence="4">
    <location>
        <begin position="254"/>
        <end position="297"/>
    </location>
</feature>
<dbReference type="GO" id="GO:0005516">
    <property type="term" value="F:calmodulin binding"/>
    <property type="evidence" value="ECO:0007669"/>
    <property type="project" value="UniProtKB-KW"/>
</dbReference>
<evidence type="ECO:0000256" key="1">
    <source>
        <dbReference type="ARBA" id="ARBA00022860"/>
    </source>
</evidence>
<feature type="compositionally biased region" description="Basic and acidic residues" evidence="4">
    <location>
        <begin position="187"/>
        <end position="196"/>
    </location>
</feature>